<protein>
    <submittedName>
        <fullName evidence="3">NTP transferase domain-containing protein</fullName>
    </submittedName>
</protein>
<dbReference type="SUPFAM" id="SSF53448">
    <property type="entry name" value="Nucleotide-diphospho-sugar transferases"/>
    <property type="match status" value="1"/>
</dbReference>
<gene>
    <name evidence="3" type="ORF">ACFPFO_14025</name>
</gene>
<name>A0ABD5QGR7_9EURY</name>
<evidence type="ECO:0000256" key="1">
    <source>
        <dbReference type="SAM" id="MobiDB-lite"/>
    </source>
</evidence>
<dbReference type="CDD" id="cd04182">
    <property type="entry name" value="GT_2_like_f"/>
    <property type="match status" value="1"/>
</dbReference>
<accession>A0ABD5QGR7</accession>
<dbReference type="PANTHER" id="PTHR43777">
    <property type="entry name" value="MOLYBDENUM COFACTOR CYTIDYLYLTRANSFERASE"/>
    <property type="match status" value="1"/>
</dbReference>
<evidence type="ECO:0000259" key="2">
    <source>
        <dbReference type="Pfam" id="PF12804"/>
    </source>
</evidence>
<dbReference type="InterPro" id="IPR025877">
    <property type="entry name" value="MobA-like_NTP_Trfase"/>
</dbReference>
<keyword evidence="3" id="KW-0808">Transferase</keyword>
<dbReference type="Proteomes" id="UP001595925">
    <property type="component" value="Unassembled WGS sequence"/>
</dbReference>
<keyword evidence="4" id="KW-1185">Reference proteome</keyword>
<dbReference type="RefSeq" id="WP_224827557.1">
    <property type="nucleotide sequence ID" value="NZ_JAIVEF010000001.1"/>
</dbReference>
<reference evidence="3 4" key="1">
    <citation type="journal article" date="2019" name="Int. J. Syst. Evol. Microbiol.">
        <title>The Global Catalogue of Microorganisms (GCM) 10K type strain sequencing project: providing services to taxonomists for standard genome sequencing and annotation.</title>
        <authorList>
            <consortium name="The Broad Institute Genomics Platform"/>
            <consortium name="The Broad Institute Genome Sequencing Center for Infectious Disease"/>
            <person name="Wu L."/>
            <person name="Ma J."/>
        </authorList>
    </citation>
    <scope>NUCLEOTIDE SEQUENCE [LARGE SCALE GENOMIC DNA]</scope>
    <source>
        <strain evidence="3 4">CGMCC 1.15824</strain>
    </source>
</reference>
<proteinExistence type="predicted"/>
<evidence type="ECO:0000313" key="3">
    <source>
        <dbReference type="EMBL" id="MFC4988863.1"/>
    </source>
</evidence>
<feature type="domain" description="MobA-like NTP transferase" evidence="2">
    <location>
        <begin position="27"/>
        <end position="186"/>
    </location>
</feature>
<sequence>MSLPVVEPPERGAVDGSGDDEGGAVAGLVLAAGEGTRFGKENKLLVPVGGEPVVVRAVRTLLDSRVGPVTVVVGHEADRVREALSDLPVRTVENPRYREGQATSVEVGIGALPEDAPGVLIALGDMPFVDPGTVSALRRAYRAGRGTALAAAADGRRGNPVLFDRQHFDALVGLEGDVGGRGVLREEGVLVETGDPGVIRDVDRPADLPD</sequence>
<dbReference type="Pfam" id="PF12804">
    <property type="entry name" value="NTP_transf_3"/>
    <property type="match status" value="1"/>
</dbReference>
<feature type="region of interest" description="Disordered" evidence="1">
    <location>
        <begin position="1"/>
        <end position="20"/>
    </location>
</feature>
<dbReference type="AlphaFoldDB" id="A0ABD5QGR7"/>
<dbReference type="Gene3D" id="3.90.550.10">
    <property type="entry name" value="Spore Coat Polysaccharide Biosynthesis Protein SpsA, Chain A"/>
    <property type="match status" value="1"/>
</dbReference>
<evidence type="ECO:0000313" key="4">
    <source>
        <dbReference type="Proteomes" id="UP001595925"/>
    </source>
</evidence>
<dbReference type="GO" id="GO:0016779">
    <property type="term" value="F:nucleotidyltransferase activity"/>
    <property type="evidence" value="ECO:0007669"/>
    <property type="project" value="UniProtKB-ARBA"/>
</dbReference>
<organism evidence="3 4">
    <name type="scientific">Saliphagus infecundisoli</name>
    <dbReference type="NCBI Taxonomy" id="1849069"/>
    <lineage>
        <taxon>Archaea</taxon>
        <taxon>Methanobacteriati</taxon>
        <taxon>Methanobacteriota</taxon>
        <taxon>Stenosarchaea group</taxon>
        <taxon>Halobacteria</taxon>
        <taxon>Halobacteriales</taxon>
        <taxon>Natrialbaceae</taxon>
        <taxon>Saliphagus</taxon>
    </lineage>
</organism>
<dbReference type="PANTHER" id="PTHR43777:SF1">
    <property type="entry name" value="MOLYBDENUM COFACTOR CYTIDYLYLTRANSFERASE"/>
    <property type="match status" value="1"/>
</dbReference>
<dbReference type="EMBL" id="JBHSJG010000036">
    <property type="protein sequence ID" value="MFC4988863.1"/>
    <property type="molecule type" value="Genomic_DNA"/>
</dbReference>
<comment type="caution">
    <text evidence="3">The sequence shown here is derived from an EMBL/GenBank/DDBJ whole genome shotgun (WGS) entry which is preliminary data.</text>
</comment>
<dbReference type="InterPro" id="IPR029044">
    <property type="entry name" value="Nucleotide-diphossugar_trans"/>
</dbReference>